<accession>A0A0P1E4U8</accession>
<dbReference type="EMBL" id="CYPS01000036">
    <property type="protein sequence ID" value="CUH43598.1"/>
    <property type="molecule type" value="Genomic_DNA"/>
</dbReference>
<feature type="transmembrane region" description="Helical" evidence="1">
    <location>
        <begin position="20"/>
        <end position="36"/>
    </location>
</feature>
<reference evidence="3" key="1">
    <citation type="submission" date="2015-09" db="EMBL/GenBank/DDBJ databases">
        <authorList>
            <person name="Rodrigo-Torres L."/>
            <person name="Arahal D.R."/>
        </authorList>
    </citation>
    <scope>NUCLEOTIDE SEQUENCE [LARGE SCALE GENOMIC DNA]</scope>
    <source>
        <strain evidence="3">CECT 4293</strain>
    </source>
</reference>
<keyword evidence="1" id="KW-0812">Transmembrane</keyword>
<evidence type="ECO:0000313" key="2">
    <source>
        <dbReference type="EMBL" id="CUH43598.1"/>
    </source>
</evidence>
<dbReference type="Proteomes" id="UP000050786">
    <property type="component" value="Unassembled WGS sequence"/>
</dbReference>
<keyword evidence="1" id="KW-0472">Membrane</keyword>
<sequence length="128" mass="13715">MADPVTFTPDKGAYIRTNTWLAAGAMAVAMIVLWLVGNPYVWTGAPAGLAAVAFRAWYLASEELTTTWQMTDTTLTGPGPRNVTLNQIEAVNLMGSFVQIVTKGGDKHLIKYQADPAATKAAIERAMA</sequence>
<protein>
    <recommendedName>
        <fullName evidence="4">PH domain-containing protein</fullName>
    </recommendedName>
</protein>
<proteinExistence type="predicted"/>
<dbReference type="AlphaFoldDB" id="A0A0P1E4U8"/>
<evidence type="ECO:0000256" key="1">
    <source>
        <dbReference type="SAM" id="Phobius"/>
    </source>
</evidence>
<evidence type="ECO:0008006" key="4">
    <source>
        <dbReference type="Google" id="ProtNLM"/>
    </source>
</evidence>
<keyword evidence="1" id="KW-1133">Transmembrane helix</keyword>
<gene>
    <name evidence="2" type="ORF">RUM4293_02493</name>
</gene>
<organism evidence="2 3">
    <name type="scientific">Ruegeria atlantica</name>
    <dbReference type="NCBI Taxonomy" id="81569"/>
    <lineage>
        <taxon>Bacteria</taxon>
        <taxon>Pseudomonadati</taxon>
        <taxon>Pseudomonadota</taxon>
        <taxon>Alphaproteobacteria</taxon>
        <taxon>Rhodobacterales</taxon>
        <taxon>Roseobacteraceae</taxon>
        <taxon>Ruegeria</taxon>
    </lineage>
</organism>
<name>A0A0P1E4U8_9RHOB</name>
<evidence type="ECO:0000313" key="3">
    <source>
        <dbReference type="Proteomes" id="UP000050786"/>
    </source>
</evidence>
<dbReference type="RefSeq" id="WP_261307864.1">
    <property type="nucleotide sequence ID" value="NZ_CYPS01000036.1"/>
</dbReference>
<keyword evidence="3" id="KW-1185">Reference proteome</keyword>